<dbReference type="PANTHER" id="PTHR11614">
    <property type="entry name" value="PHOSPHOLIPASE-RELATED"/>
    <property type="match status" value="1"/>
</dbReference>
<reference evidence="2 3" key="1">
    <citation type="submission" date="2018-05" db="EMBL/GenBank/DDBJ databases">
        <title>Rhodohalobacter halophilus gen. nov., sp. nov., a moderately halophilic member of the family Balneolaceae.</title>
        <authorList>
            <person name="Liu Z.-W."/>
        </authorList>
    </citation>
    <scope>NUCLEOTIDE SEQUENCE [LARGE SCALE GENOMIC DNA]</scope>
    <source>
        <strain evidence="2 3">8A47</strain>
    </source>
</reference>
<sequence>MKKETFTTKSQGYKILHCTQWVPDSPPAGVILILHGLTEHSGRYSHVARFFTGHGYLVCAYDHRGHGMTDPDHHGFIDASASSQFDLLAEDAIHVFTLLNNRYPDLPLFVLGHSMGSFLAQRMMQLLPEDSTELPAGLIYSGSSGKPPLTLYAGKFLSKWIMKRKGPAYRSQLIHNLVFGRFNKPFEPARTEFDWLSRDKDMVQLFVDDPACGFVPSVSFYHHFFSGLLKLHSHRPFAGASVHTPILVIGGDRDPVSDMGKGVKALKKLLTRSGNEDRVDLMIYQGARHEPLNEINRDEVFTDIHNWIGQVSS</sequence>
<comment type="caution">
    <text evidence="2">The sequence shown here is derived from an EMBL/GenBank/DDBJ whole genome shotgun (WGS) entry which is preliminary data.</text>
</comment>
<dbReference type="InterPro" id="IPR022742">
    <property type="entry name" value="Hydrolase_4"/>
</dbReference>
<dbReference type="Pfam" id="PF12146">
    <property type="entry name" value="Hydrolase_4"/>
    <property type="match status" value="1"/>
</dbReference>
<feature type="domain" description="Serine aminopeptidase S33" evidence="1">
    <location>
        <begin position="26"/>
        <end position="295"/>
    </location>
</feature>
<keyword evidence="3" id="KW-1185">Reference proteome</keyword>
<dbReference type="EMBL" id="QGGB01000001">
    <property type="protein sequence ID" value="PWN08180.1"/>
    <property type="molecule type" value="Genomic_DNA"/>
</dbReference>
<dbReference type="OrthoDB" id="9780932at2"/>
<keyword evidence="2" id="KW-0378">Hydrolase</keyword>
<dbReference type="GO" id="GO:0016787">
    <property type="term" value="F:hydrolase activity"/>
    <property type="evidence" value="ECO:0007669"/>
    <property type="project" value="UniProtKB-KW"/>
</dbReference>
<dbReference type="RefSeq" id="WP_109643832.1">
    <property type="nucleotide sequence ID" value="NZ_QGGB01000001.1"/>
</dbReference>
<evidence type="ECO:0000259" key="1">
    <source>
        <dbReference type="Pfam" id="PF12146"/>
    </source>
</evidence>
<evidence type="ECO:0000313" key="3">
    <source>
        <dbReference type="Proteomes" id="UP000245533"/>
    </source>
</evidence>
<accession>A0A316TUQ6</accession>
<dbReference type="InterPro" id="IPR051044">
    <property type="entry name" value="MAG_DAG_Lipase"/>
</dbReference>
<dbReference type="Proteomes" id="UP000245533">
    <property type="component" value="Unassembled WGS sequence"/>
</dbReference>
<protein>
    <submittedName>
        <fullName evidence="2">Alpha/beta hydrolase</fullName>
    </submittedName>
</protein>
<dbReference type="AlphaFoldDB" id="A0A316TUQ6"/>
<proteinExistence type="predicted"/>
<dbReference type="InterPro" id="IPR029058">
    <property type="entry name" value="AB_hydrolase_fold"/>
</dbReference>
<organism evidence="2 3">
    <name type="scientific">Rhodohalobacter mucosus</name>
    <dbReference type="NCBI Taxonomy" id="2079485"/>
    <lineage>
        <taxon>Bacteria</taxon>
        <taxon>Pseudomonadati</taxon>
        <taxon>Balneolota</taxon>
        <taxon>Balneolia</taxon>
        <taxon>Balneolales</taxon>
        <taxon>Balneolaceae</taxon>
        <taxon>Rhodohalobacter</taxon>
    </lineage>
</organism>
<evidence type="ECO:0000313" key="2">
    <source>
        <dbReference type="EMBL" id="PWN08180.1"/>
    </source>
</evidence>
<dbReference type="SUPFAM" id="SSF53474">
    <property type="entry name" value="alpha/beta-Hydrolases"/>
    <property type="match status" value="1"/>
</dbReference>
<gene>
    <name evidence="2" type="ORF">DDZ15_00670</name>
</gene>
<name>A0A316TUQ6_9BACT</name>
<dbReference type="Gene3D" id="3.40.50.1820">
    <property type="entry name" value="alpha/beta hydrolase"/>
    <property type="match status" value="1"/>
</dbReference>